<evidence type="ECO:0000256" key="1">
    <source>
        <dbReference type="ARBA" id="ARBA00009381"/>
    </source>
</evidence>
<keyword evidence="3" id="KW-0378">Hydrolase</keyword>
<keyword evidence="2" id="KW-0808">Transferase</keyword>
<dbReference type="InterPro" id="IPR029055">
    <property type="entry name" value="Ntn_hydrolases_N"/>
</dbReference>
<dbReference type="OrthoDB" id="9781342at2"/>
<evidence type="ECO:0000313" key="7">
    <source>
        <dbReference type="EMBL" id="PYZ96020.1"/>
    </source>
</evidence>
<evidence type="ECO:0000256" key="2">
    <source>
        <dbReference type="ARBA" id="ARBA00022679"/>
    </source>
</evidence>
<evidence type="ECO:0000256" key="5">
    <source>
        <dbReference type="SAM" id="MobiDB-lite"/>
    </source>
</evidence>
<keyword evidence="4" id="KW-0865">Zymogen</keyword>
<dbReference type="RefSeq" id="WP_110521297.1">
    <property type="nucleotide sequence ID" value="NZ_PDOF01000003.1"/>
</dbReference>
<keyword evidence="6" id="KW-0812">Transmembrane</keyword>
<proteinExistence type="inferred from homology"/>
<protein>
    <recommendedName>
        <fullName evidence="9">Gamma-glutamyltransferase</fullName>
    </recommendedName>
</protein>
<evidence type="ECO:0000256" key="4">
    <source>
        <dbReference type="ARBA" id="ARBA00023145"/>
    </source>
</evidence>
<dbReference type="PANTHER" id="PTHR43199:SF1">
    <property type="entry name" value="GLUTATHIONE HYDROLASE PROENZYME"/>
    <property type="match status" value="1"/>
</dbReference>
<dbReference type="GO" id="GO:0016787">
    <property type="term" value="F:hydrolase activity"/>
    <property type="evidence" value="ECO:0007669"/>
    <property type="project" value="UniProtKB-KW"/>
</dbReference>
<comment type="similarity">
    <text evidence="1">Belongs to the gamma-glutamyltransferase family.</text>
</comment>
<evidence type="ECO:0000256" key="3">
    <source>
        <dbReference type="ARBA" id="ARBA00022801"/>
    </source>
</evidence>
<keyword evidence="8" id="KW-1185">Reference proteome</keyword>
<dbReference type="Proteomes" id="UP000248066">
    <property type="component" value="Unassembled WGS sequence"/>
</dbReference>
<dbReference type="PANTHER" id="PTHR43199">
    <property type="entry name" value="GLUTATHIONE HYDROLASE"/>
    <property type="match status" value="1"/>
</dbReference>
<dbReference type="GO" id="GO:0016740">
    <property type="term" value="F:transferase activity"/>
    <property type="evidence" value="ECO:0007669"/>
    <property type="project" value="UniProtKB-KW"/>
</dbReference>
<keyword evidence="6" id="KW-1133">Transmembrane helix</keyword>
<reference evidence="7 8" key="1">
    <citation type="submission" date="2017-10" db="EMBL/GenBank/DDBJ databases">
        <title>Bacillus sp. nov., a halophilic bacterium isolated from a Yangshapao Lake.</title>
        <authorList>
            <person name="Wang H."/>
        </authorList>
    </citation>
    <scope>NUCLEOTIDE SEQUENCE [LARGE SCALE GENOMIC DNA]</scope>
    <source>
        <strain evidence="7 8">YSP-3</strain>
    </source>
</reference>
<evidence type="ECO:0008006" key="9">
    <source>
        <dbReference type="Google" id="ProtNLM"/>
    </source>
</evidence>
<comment type="caution">
    <text evidence="7">The sequence shown here is derived from an EMBL/GenBank/DDBJ whole genome shotgun (WGS) entry which is preliminary data.</text>
</comment>
<feature type="transmembrane region" description="Helical" evidence="6">
    <location>
        <begin position="7"/>
        <end position="24"/>
    </location>
</feature>
<dbReference type="Pfam" id="PF01019">
    <property type="entry name" value="G_glu_transpept"/>
    <property type="match status" value="1"/>
</dbReference>
<dbReference type="Gene3D" id="1.10.246.130">
    <property type="match status" value="1"/>
</dbReference>
<keyword evidence="6" id="KW-0472">Membrane</keyword>
<evidence type="ECO:0000256" key="6">
    <source>
        <dbReference type="SAM" id="Phobius"/>
    </source>
</evidence>
<dbReference type="EMBL" id="PDOF01000003">
    <property type="protein sequence ID" value="PYZ96020.1"/>
    <property type="molecule type" value="Genomic_DNA"/>
</dbReference>
<feature type="compositionally biased region" description="Acidic residues" evidence="5">
    <location>
        <begin position="636"/>
        <end position="651"/>
    </location>
</feature>
<gene>
    <name evidence="7" type="ORF">CR205_16750</name>
</gene>
<feature type="compositionally biased region" description="Acidic residues" evidence="5">
    <location>
        <begin position="58"/>
        <end position="71"/>
    </location>
</feature>
<feature type="region of interest" description="Disordered" evidence="5">
    <location>
        <begin position="626"/>
        <end position="651"/>
    </location>
</feature>
<evidence type="ECO:0000313" key="8">
    <source>
        <dbReference type="Proteomes" id="UP000248066"/>
    </source>
</evidence>
<sequence>MTALRITNVAAILIFLGLVVFTIFEDNILQISDPYADDDQEETLEVGTGSGGGGDAGSGDDDGSEDGIEEPEDQGYVYGVSAGHPLAVDAGMSVLRDGGNAVEAAIAVAFTLNVVEPFGSGLGGGGQMLVHEPGGEVASYDYREAAPTSGAWDDRGVAVPGLVAGLEKLYQDYGNEFTWPELIEDAHTLAADGFLVDTMLSDRIDRASRYIMFNDPQTQEEYLPGGRAIERHEELVQTRMAEMLERIGEEGASAFYEGEFAQAVADNTQLSTNDLLEYDVKQYDPVVGDFGDYTVYGASAPSSAATTIQMLQMAESLDLQEALEGLSDQSDAEAFGNMNMSDWVDDGGEVKLGHLVNDEAWLPVYIHLMTEITKAAYSSRLDTVGDPEFNTDMDFNEPVSMPFTDGILADEDRINFDRISYADQFDEPAAMNDSRHTTHFVVVDQEGRMVSATHSLGEFFGSGNNVNGVFLNNQMYNFSGNAESPNVYEPGKRPRTFVSPIILANKPDETAGEMEMAELGIGSPGGRRIPAMVFQTIMQYAYGVHDDTGEPLTLQEAISRGRFYTEGNLIYNETGISDDIQNIFLEDMGYDLQIRNSPLFYGGIQGLGVEYENGAVQRIFGGGDPRRGGAWQLGTDEGEQDQQDGGDDDVE</sequence>
<dbReference type="InterPro" id="IPR051792">
    <property type="entry name" value="GGT_bact"/>
</dbReference>
<name>A0A2W0H7E6_9BACI</name>
<feature type="region of interest" description="Disordered" evidence="5">
    <location>
        <begin position="40"/>
        <end position="71"/>
    </location>
</feature>
<dbReference type="AlphaFoldDB" id="A0A2W0H7E6"/>
<dbReference type="PRINTS" id="PR01210">
    <property type="entry name" value="GGTRANSPTASE"/>
</dbReference>
<organism evidence="7 8">
    <name type="scientific">Alteribacter lacisalsi</name>
    <dbReference type="NCBI Taxonomy" id="2045244"/>
    <lineage>
        <taxon>Bacteria</taxon>
        <taxon>Bacillati</taxon>
        <taxon>Bacillota</taxon>
        <taxon>Bacilli</taxon>
        <taxon>Bacillales</taxon>
        <taxon>Bacillaceae</taxon>
        <taxon>Alteribacter</taxon>
    </lineage>
</organism>
<feature type="compositionally biased region" description="Gly residues" evidence="5">
    <location>
        <begin position="48"/>
        <end position="57"/>
    </location>
</feature>
<dbReference type="SUPFAM" id="SSF56235">
    <property type="entry name" value="N-terminal nucleophile aminohydrolases (Ntn hydrolases)"/>
    <property type="match status" value="1"/>
</dbReference>
<accession>A0A2W0H7E6</accession>
<dbReference type="InterPro" id="IPR043138">
    <property type="entry name" value="GGT_lsub"/>
</dbReference>
<dbReference type="InterPro" id="IPR043137">
    <property type="entry name" value="GGT_ssub_C"/>
</dbReference>
<dbReference type="Gene3D" id="3.60.20.40">
    <property type="match status" value="1"/>
</dbReference>